<feature type="transmembrane region" description="Helical" evidence="2">
    <location>
        <begin position="200"/>
        <end position="222"/>
    </location>
</feature>
<dbReference type="Proteomes" id="UP001152747">
    <property type="component" value="Unassembled WGS sequence"/>
</dbReference>
<name>A0A9P1IAC5_9PELO</name>
<feature type="compositionally biased region" description="Low complexity" evidence="1">
    <location>
        <begin position="1"/>
        <end position="18"/>
    </location>
</feature>
<keyword evidence="2" id="KW-1133">Transmembrane helix</keyword>
<reference evidence="3" key="1">
    <citation type="submission" date="2022-11" db="EMBL/GenBank/DDBJ databases">
        <authorList>
            <person name="Kikuchi T."/>
        </authorList>
    </citation>
    <scope>NUCLEOTIDE SEQUENCE</scope>
    <source>
        <strain evidence="3">PS1010</strain>
    </source>
</reference>
<feature type="region of interest" description="Disordered" evidence="1">
    <location>
        <begin position="336"/>
        <end position="356"/>
    </location>
</feature>
<keyword evidence="4" id="KW-1185">Reference proteome</keyword>
<dbReference type="AlphaFoldDB" id="A0A9P1IAC5"/>
<dbReference type="EMBL" id="CANHGI010000002">
    <property type="protein sequence ID" value="CAI5441183.1"/>
    <property type="molecule type" value="Genomic_DNA"/>
</dbReference>
<evidence type="ECO:0000313" key="3">
    <source>
        <dbReference type="EMBL" id="CAI5441183.1"/>
    </source>
</evidence>
<evidence type="ECO:0000313" key="4">
    <source>
        <dbReference type="Proteomes" id="UP001152747"/>
    </source>
</evidence>
<organism evidence="3 4">
    <name type="scientific">Caenorhabditis angaria</name>
    <dbReference type="NCBI Taxonomy" id="860376"/>
    <lineage>
        <taxon>Eukaryota</taxon>
        <taxon>Metazoa</taxon>
        <taxon>Ecdysozoa</taxon>
        <taxon>Nematoda</taxon>
        <taxon>Chromadorea</taxon>
        <taxon>Rhabditida</taxon>
        <taxon>Rhabditina</taxon>
        <taxon>Rhabditomorpha</taxon>
        <taxon>Rhabditoidea</taxon>
        <taxon>Rhabditidae</taxon>
        <taxon>Peloderinae</taxon>
        <taxon>Caenorhabditis</taxon>
    </lineage>
</organism>
<feature type="compositionally biased region" description="Basic and acidic residues" evidence="1">
    <location>
        <begin position="22"/>
        <end position="40"/>
    </location>
</feature>
<feature type="compositionally biased region" description="Gly residues" evidence="1">
    <location>
        <begin position="41"/>
        <end position="51"/>
    </location>
</feature>
<comment type="caution">
    <text evidence="3">The sequence shown here is derived from an EMBL/GenBank/DDBJ whole genome shotgun (WGS) entry which is preliminary data.</text>
</comment>
<feature type="transmembrane region" description="Helical" evidence="2">
    <location>
        <begin position="72"/>
        <end position="93"/>
    </location>
</feature>
<gene>
    <name evidence="3" type="ORF">CAMP_LOCUS3820</name>
</gene>
<keyword evidence="2" id="KW-0812">Transmembrane</keyword>
<evidence type="ECO:0000256" key="1">
    <source>
        <dbReference type="SAM" id="MobiDB-lite"/>
    </source>
</evidence>
<feature type="region of interest" description="Disordered" evidence="1">
    <location>
        <begin position="1"/>
        <end position="52"/>
    </location>
</feature>
<feature type="transmembrane region" description="Helical" evidence="2">
    <location>
        <begin position="284"/>
        <end position="310"/>
    </location>
</feature>
<dbReference type="OrthoDB" id="5834143at2759"/>
<sequence>MSAADQSRRSSSAARSVSIIEDISKSDGSESPKSLRDYHRGGSGSLRGGGAEVLSSNPVDMKKYKQKLDSRLGIVLLLCLITITVILGIYGGMHSSVHDELTTYVNRTHQIATVCFFLNSKNAMDENYPKDNQTNIDKHGRSWMTVEELEDYAYLIEKTNSTLWSLFWWNLILSILLLPVVLAVHLEWISGNGAKLAYRIVLLIGLLFLVAQFLYLVHPIFWGAAKFPGMLDRLFLEAYPRDQYQINSIQDRFACEFKPHETLVQLNLQVPCIPKMKNSLLPTYSTLLLIFIDIFPFLFGLFVFAWSAWIKNSNFVKEARTRVQVNNSRRVPFPTQNVYTPKERNTKSTNLDGDKF</sequence>
<keyword evidence="2" id="KW-0472">Membrane</keyword>
<protein>
    <submittedName>
        <fullName evidence="3">Uncharacterized protein</fullName>
    </submittedName>
</protein>
<evidence type="ECO:0000256" key="2">
    <source>
        <dbReference type="SAM" id="Phobius"/>
    </source>
</evidence>
<feature type="compositionally biased region" description="Basic and acidic residues" evidence="1">
    <location>
        <begin position="341"/>
        <end position="356"/>
    </location>
</feature>
<accession>A0A9P1IAC5</accession>
<feature type="transmembrane region" description="Helical" evidence="2">
    <location>
        <begin position="167"/>
        <end position="188"/>
    </location>
</feature>
<proteinExistence type="predicted"/>